<proteinExistence type="predicted"/>
<accession>A0A6D2K5N1</accession>
<keyword evidence="2" id="KW-1185">Reference proteome</keyword>
<reference evidence="1" key="1">
    <citation type="submission" date="2020-01" db="EMBL/GenBank/DDBJ databases">
        <authorList>
            <person name="Mishra B."/>
        </authorList>
    </citation>
    <scope>NUCLEOTIDE SEQUENCE [LARGE SCALE GENOMIC DNA]</scope>
</reference>
<dbReference type="AlphaFoldDB" id="A0A6D2K5N1"/>
<name>A0A6D2K5N1_9BRAS</name>
<gene>
    <name evidence="1" type="ORF">MERR_LOCUS35370</name>
</gene>
<organism evidence="1 2">
    <name type="scientific">Microthlaspi erraticum</name>
    <dbReference type="NCBI Taxonomy" id="1685480"/>
    <lineage>
        <taxon>Eukaryota</taxon>
        <taxon>Viridiplantae</taxon>
        <taxon>Streptophyta</taxon>
        <taxon>Embryophyta</taxon>
        <taxon>Tracheophyta</taxon>
        <taxon>Spermatophyta</taxon>
        <taxon>Magnoliopsida</taxon>
        <taxon>eudicotyledons</taxon>
        <taxon>Gunneridae</taxon>
        <taxon>Pentapetalae</taxon>
        <taxon>rosids</taxon>
        <taxon>malvids</taxon>
        <taxon>Brassicales</taxon>
        <taxon>Brassicaceae</taxon>
        <taxon>Coluteocarpeae</taxon>
        <taxon>Microthlaspi</taxon>
    </lineage>
</organism>
<dbReference type="Proteomes" id="UP000467841">
    <property type="component" value="Unassembled WGS sequence"/>
</dbReference>
<dbReference type="EMBL" id="CACVBM020001385">
    <property type="protein sequence ID" value="CAA7048135.1"/>
    <property type="molecule type" value="Genomic_DNA"/>
</dbReference>
<sequence>MASRAIVRRNIISDYLSVYARSARSSSSQSNRPPVDVRESFRRDGSLEIVPSLSTKESEDLLSRLSTEGSLSALKKGREIHGYLLGKGFRLEGSIAVALVDMYGCCVDFSSAQAVFDGMEKKGTEDFVFASSVFARMTVVQRMKNLIRQSEYHSQYEEEHGPVSWIHANGKLTPFQANDKSLPKKMKMKVYSMLSLMNAEAARTGIISIPMDPTGRCMWRLHASDLEAFDDR</sequence>
<comment type="caution">
    <text evidence="1">The sequence shown here is derived from an EMBL/GenBank/DDBJ whole genome shotgun (WGS) entry which is preliminary data.</text>
</comment>
<evidence type="ECO:0000313" key="2">
    <source>
        <dbReference type="Proteomes" id="UP000467841"/>
    </source>
</evidence>
<protein>
    <recommendedName>
        <fullName evidence="3">DYW domain-containing protein</fullName>
    </recommendedName>
</protein>
<evidence type="ECO:0008006" key="3">
    <source>
        <dbReference type="Google" id="ProtNLM"/>
    </source>
</evidence>
<evidence type="ECO:0000313" key="1">
    <source>
        <dbReference type="EMBL" id="CAA7048135.1"/>
    </source>
</evidence>